<gene>
    <name evidence="14" type="primary">cobA</name>
    <name evidence="14" type="ORF">GB996_10400</name>
</gene>
<dbReference type="EMBL" id="WFKQ01000011">
    <property type="protein sequence ID" value="MUG33202.1"/>
    <property type="molecule type" value="Genomic_DNA"/>
</dbReference>
<dbReference type="PANTHER" id="PTHR45790:SF1">
    <property type="entry name" value="SIROHEME SYNTHASE"/>
    <property type="match status" value="1"/>
</dbReference>
<name>A0A844M2M1_9GAMM</name>
<dbReference type="GO" id="GO:0009236">
    <property type="term" value="P:cobalamin biosynthetic process"/>
    <property type="evidence" value="ECO:0007669"/>
    <property type="project" value="UniProtKB-KW"/>
</dbReference>
<dbReference type="UniPathway" id="UPA00262">
    <property type="reaction ID" value="UER00211"/>
</dbReference>
<comment type="pathway">
    <text evidence="11">Porphyrin-containing compound metabolism; siroheme biosynthesis; precorrin-2 from uroporphyrinogen III: step 1/1.</text>
</comment>
<evidence type="ECO:0000256" key="10">
    <source>
        <dbReference type="ARBA" id="ARBA00023268"/>
    </source>
</evidence>
<comment type="pathway">
    <text evidence="12">Cofactor biosynthesis; adenosylcobalamin biosynthesis; precorrin-2 from uroporphyrinogen III: step 1/1.</text>
</comment>
<dbReference type="InterPro" id="IPR014776">
    <property type="entry name" value="4pyrrole_Mease_sub2"/>
</dbReference>
<dbReference type="GO" id="GO:0016491">
    <property type="term" value="F:oxidoreductase activity"/>
    <property type="evidence" value="ECO:0007669"/>
    <property type="project" value="UniProtKB-KW"/>
</dbReference>
<comment type="caution">
    <text evidence="14">The sequence shown here is derived from an EMBL/GenBank/DDBJ whole genome shotgun (WGS) entry which is preliminary data.</text>
</comment>
<dbReference type="FunFam" id="3.30.950.10:FF:000001">
    <property type="entry name" value="Siroheme synthase"/>
    <property type="match status" value="1"/>
</dbReference>
<dbReference type="GO" id="GO:0019354">
    <property type="term" value="P:siroheme biosynthetic process"/>
    <property type="evidence" value="ECO:0007669"/>
    <property type="project" value="UniProtKB-UniPathway"/>
</dbReference>
<keyword evidence="6" id="KW-0949">S-adenosyl-L-methionine</keyword>
<keyword evidence="15" id="KW-1185">Reference proteome</keyword>
<dbReference type="Gene3D" id="3.40.1010.10">
    <property type="entry name" value="Cobalt-precorrin-4 Transmethylase, Domain 1"/>
    <property type="match status" value="1"/>
</dbReference>
<dbReference type="Proteomes" id="UP000442109">
    <property type="component" value="Unassembled WGS sequence"/>
</dbReference>
<evidence type="ECO:0000256" key="7">
    <source>
        <dbReference type="ARBA" id="ARBA00023002"/>
    </source>
</evidence>
<evidence type="ECO:0000259" key="13">
    <source>
        <dbReference type="Pfam" id="PF00590"/>
    </source>
</evidence>
<keyword evidence="8" id="KW-0456">Lyase</keyword>
<dbReference type="FunFam" id="3.40.1010.10:FF:000001">
    <property type="entry name" value="Siroheme synthase"/>
    <property type="match status" value="1"/>
</dbReference>
<evidence type="ECO:0000256" key="4">
    <source>
        <dbReference type="ARBA" id="ARBA00022603"/>
    </source>
</evidence>
<dbReference type="RefSeq" id="WP_155587620.1">
    <property type="nucleotide sequence ID" value="NZ_WFKQ01000011.1"/>
</dbReference>
<dbReference type="InterPro" id="IPR050161">
    <property type="entry name" value="Siro_Cobalamin_biosynth"/>
</dbReference>
<evidence type="ECO:0000313" key="14">
    <source>
        <dbReference type="EMBL" id="MUG33202.1"/>
    </source>
</evidence>
<dbReference type="CDD" id="cd11642">
    <property type="entry name" value="SUMT"/>
    <property type="match status" value="1"/>
</dbReference>
<dbReference type="PANTHER" id="PTHR45790">
    <property type="entry name" value="SIROHEME SYNTHASE-RELATED"/>
    <property type="match status" value="1"/>
</dbReference>
<accession>A0A844M2M1</accession>
<evidence type="ECO:0000256" key="12">
    <source>
        <dbReference type="ARBA" id="ARBA00060548"/>
    </source>
</evidence>
<dbReference type="NCBIfam" id="TIGR01469">
    <property type="entry name" value="cobA_cysG_Cterm"/>
    <property type="match status" value="1"/>
</dbReference>
<feature type="domain" description="Tetrapyrrole methylase" evidence="13">
    <location>
        <begin position="36"/>
        <end position="245"/>
    </location>
</feature>
<dbReference type="EC" id="2.1.1.107" evidence="2"/>
<keyword evidence="4 14" id="KW-0489">Methyltransferase</keyword>
<sequence>MTKAIQLDPTLSQSALKNKLTHRPDDVSKPATKGAVYLVGAGSGDPELLTLKAYRIMQQADVVLYDSLVSQDVLDLCHPSATKVFVGKRCNNHAMPQADINQLLVRYAQAGNCVVRLKGGDPFIFGRGGEELQAVVDNGVYFESIPGITAASAAASSTGIPLTHRQCAQSVKFVTAFKKTNCPNQDYSEMLEPSQTVVLYMGLNRLAGLTEGLMQAGRDQQTPFAVVSHASLPTQQVLIGTLQDIASKQAMAKLPTPALLIMGDVVNLYQQLSHFNLADQRAQSRFITEQHKGHGRKGLETGSDETVIEGDLVV</sequence>
<dbReference type="InterPro" id="IPR035996">
    <property type="entry name" value="4pyrrol_Methylase_sf"/>
</dbReference>
<dbReference type="SUPFAM" id="SSF53790">
    <property type="entry name" value="Tetrapyrrole methylase"/>
    <property type="match status" value="1"/>
</dbReference>
<keyword evidence="10" id="KW-0511">Multifunctional enzyme</keyword>
<keyword evidence="3" id="KW-0169">Cobalamin biosynthesis</keyword>
<comment type="similarity">
    <text evidence="1">Belongs to the precorrin methyltransferase family.</text>
</comment>
<evidence type="ECO:0000313" key="15">
    <source>
        <dbReference type="Proteomes" id="UP000442109"/>
    </source>
</evidence>
<dbReference type="GO" id="GO:0032259">
    <property type="term" value="P:methylation"/>
    <property type="evidence" value="ECO:0007669"/>
    <property type="project" value="UniProtKB-KW"/>
</dbReference>
<dbReference type="InterPro" id="IPR006366">
    <property type="entry name" value="CobA/CysG_C"/>
</dbReference>
<dbReference type="InterPro" id="IPR000878">
    <property type="entry name" value="4pyrrol_Mease"/>
</dbReference>
<dbReference type="AlphaFoldDB" id="A0A844M2M1"/>
<dbReference type="GO" id="GO:0016829">
    <property type="term" value="F:lyase activity"/>
    <property type="evidence" value="ECO:0007669"/>
    <property type="project" value="UniProtKB-KW"/>
</dbReference>
<protein>
    <recommendedName>
        <fullName evidence="2">uroporphyrinogen-III C-methyltransferase</fullName>
        <ecNumber evidence="2">2.1.1.107</ecNumber>
    </recommendedName>
</protein>
<evidence type="ECO:0000256" key="11">
    <source>
        <dbReference type="ARBA" id="ARBA00025705"/>
    </source>
</evidence>
<dbReference type="GO" id="GO:0004851">
    <property type="term" value="F:uroporphyrin-III C-methyltransferase activity"/>
    <property type="evidence" value="ECO:0007669"/>
    <property type="project" value="UniProtKB-EC"/>
</dbReference>
<evidence type="ECO:0000256" key="1">
    <source>
        <dbReference type="ARBA" id="ARBA00005879"/>
    </source>
</evidence>
<dbReference type="Pfam" id="PF00590">
    <property type="entry name" value="TP_methylase"/>
    <property type="match status" value="1"/>
</dbReference>
<dbReference type="Gene3D" id="3.30.950.10">
    <property type="entry name" value="Methyltransferase, Cobalt-precorrin-4 Transmethylase, Domain 2"/>
    <property type="match status" value="1"/>
</dbReference>
<keyword evidence="5 14" id="KW-0808">Transferase</keyword>
<keyword evidence="9" id="KW-0627">Porphyrin biosynthesis</keyword>
<evidence type="ECO:0000256" key="6">
    <source>
        <dbReference type="ARBA" id="ARBA00022691"/>
    </source>
</evidence>
<evidence type="ECO:0000256" key="9">
    <source>
        <dbReference type="ARBA" id="ARBA00023244"/>
    </source>
</evidence>
<dbReference type="NCBIfam" id="NF004790">
    <property type="entry name" value="PRK06136.1"/>
    <property type="match status" value="1"/>
</dbReference>
<reference evidence="14 15" key="1">
    <citation type="journal article" date="2019" name="PLoS ONE">
        <title>Pup mortality in New Zealand sea lions (Phocarctos hookeri) at Enderby Island, Auckland Islands, 2013-18.</title>
        <authorList>
            <person name="Michael S.A."/>
            <person name="Hayman D.T.S."/>
            <person name="Gray R."/>
            <person name="Zhang J."/>
            <person name="Rogers L."/>
            <person name="Roe W.D."/>
        </authorList>
    </citation>
    <scope>NUCLEOTIDE SEQUENCE [LARGE SCALE GENOMIC DNA]</scope>
    <source>
        <strain evidence="14 15">SM868</strain>
    </source>
</reference>
<organism evidence="14 15">
    <name type="scientific">Psychrobacter sanguinis</name>
    <dbReference type="NCBI Taxonomy" id="861445"/>
    <lineage>
        <taxon>Bacteria</taxon>
        <taxon>Pseudomonadati</taxon>
        <taxon>Pseudomonadota</taxon>
        <taxon>Gammaproteobacteria</taxon>
        <taxon>Moraxellales</taxon>
        <taxon>Moraxellaceae</taxon>
        <taxon>Psychrobacter</taxon>
    </lineage>
</organism>
<proteinExistence type="inferred from homology"/>
<dbReference type="InterPro" id="IPR014777">
    <property type="entry name" value="4pyrrole_Mease_sub1"/>
</dbReference>
<keyword evidence="7" id="KW-0560">Oxidoreductase</keyword>
<evidence type="ECO:0000256" key="3">
    <source>
        <dbReference type="ARBA" id="ARBA00022573"/>
    </source>
</evidence>
<dbReference type="OrthoDB" id="9815856at2"/>
<evidence type="ECO:0000256" key="5">
    <source>
        <dbReference type="ARBA" id="ARBA00022679"/>
    </source>
</evidence>
<evidence type="ECO:0000256" key="8">
    <source>
        <dbReference type="ARBA" id="ARBA00023239"/>
    </source>
</evidence>
<evidence type="ECO:0000256" key="2">
    <source>
        <dbReference type="ARBA" id="ARBA00012162"/>
    </source>
</evidence>